<evidence type="ECO:0000256" key="2">
    <source>
        <dbReference type="ARBA" id="ARBA00022692"/>
    </source>
</evidence>
<evidence type="ECO:0000256" key="6">
    <source>
        <dbReference type="ARBA" id="ARBA00023157"/>
    </source>
</evidence>
<dbReference type="PANTHER" id="PTHR47974">
    <property type="entry name" value="OS07G0415500 PROTEIN"/>
    <property type="match status" value="1"/>
</dbReference>
<dbReference type="SUPFAM" id="SSF51110">
    <property type="entry name" value="alpha-D-mannose-specific plant lectins"/>
    <property type="match status" value="1"/>
</dbReference>
<feature type="domain" description="Bulb-type lectin" evidence="11">
    <location>
        <begin position="127"/>
        <end position="246"/>
    </location>
</feature>
<gene>
    <name evidence="12" type="ORF">GH714_009536</name>
</gene>
<keyword evidence="5" id="KW-0472">Membrane</keyword>
<evidence type="ECO:0000256" key="5">
    <source>
        <dbReference type="ARBA" id="ARBA00023136"/>
    </source>
</evidence>
<feature type="domain" description="EGF-like" evidence="10">
    <location>
        <begin position="379"/>
        <end position="415"/>
    </location>
</feature>
<evidence type="ECO:0008006" key="14">
    <source>
        <dbReference type="Google" id="ProtNLM"/>
    </source>
</evidence>
<keyword evidence="4" id="KW-1133">Transmembrane helix</keyword>
<dbReference type="PROSITE" id="PS50927">
    <property type="entry name" value="BULB_LECTIN"/>
    <property type="match status" value="1"/>
</dbReference>
<dbReference type="Gene3D" id="2.90.10.10">
    <property type="entry name" value="Bulb-type lectin domain"/>
    <property type="match status" value="1"/>
</dbReference>
<keyword evidence="2" id="KW-0812">Transmembrane</keyword>
<dbReference type="GO" id="GO:0048544">
    <property type="term" value="P:recognition of pollen"/>
    <property type="evidence" value="ECO:0007669"/>
    <property type="project" value="InterPro"/>
</dbReference>
<dbReference type="InterPro" id="IPR000858">
    <property type="entry name" value="S_locus_glycoprot_dom"/>
</dbReference>
<dbReference type="FunFam" id="2.90.10.10:FF:000015">
    <property type="entry name" value="Serine/threonine-protein kinase"/>
    <property type="match status" value="1"/>
</dbReference>
<dbReference type="EMBL" id="JAAGAX010000016">
    <property type="protein sequence ID" value="KAF2288625.1"/>
    <property type="molecule type" value="Genomic_DNA"/>
</dbReference>
<accession>A0A6A6KJY8</accession>
<evidence type="ECO:0000259" key="11">
    <source>
        <dbReference type="PROSITE" id="PS50927"/>
    </source>
</evidence>
<comment type="caution">
    <text evidence="12">The sequence shown here is derived from an EMBL/GenBank/DDBJ whole genome shotgun (WGS) entry which is preliminary data.</text>
</comment>
<evidence type="ECO:0000256" key="4">
    <source>
        <dbReference type="ARBA" id="ARBA00022989"/>
    </source>
</evidence>
<name>A0A6A6KJY8_HEVBR</name>
<dbReference type="CDD" id="cd00028">
    <property type="entry name" value="B_lectin"/>
    <property type="match status" value="1"/>
</dbReference>
<dbReference type="PROSITE" id="PS50026">
    <property type="entry name" value="EGF_3"/>
    <property type="match status" value="1"/>
</dbReference>
<feature type="compositionally biased region" description="Basic and acidic residues" evidence="9">
    <location>
        <begin position="44"/>
        <end position="57"/>
    </location>
</feature>
<dbReference type="PANTHER" id="PTHR47974:SF4">
    <property type="entry name" value="RECEPTOR-LIKE SERINE_THREONINE-PROTEIN KINASE"/>
    <property type="match status" value="1"/>
</dbReference>
<dbReference type="Pfam" id="PF00954">
    <property type="entry name" value="S_locus_glycop"/>
    <property type="match status" value="1"/>
</dbReference>
<evidence type="ECO:0000256" key="3">
    <source>
        <dbReference type="ARBA" id="ARBA00022729"/>
    </source>
</evidence>
<dbReference type="Pfam" id="PF01453">
    <property type="entry name" value="B_lectin"/>
    <property type="match status" value="1"/>
</dbReference>
<evidence type="ECO:0000256" key="1">
    <source>
        <dbReference type="ARBA" id="ARBA00004167"/>
    </source>
</evidence>
<feature type="region of interest" description="Disordered" evidence="9">
    <location>
        <begin position="35"/>
        <end position="70"/>
    </location>
</feature>
<keyword evidence="6" id="KW-1015">Disulfide bond</keyword>
<comment type="subcellular location">
    <subcellularLocation>
        <location evidence="1">Membrane</location>
        <topology evidence="1">Single-pass membrane protein</topology>
    </subcellularLocation>
</comment>
<protein>
    <recommendedName>
        <fullName evidence="14">Bulb-type lectin domain-containing protein</fullName>
    </recommendedName>
</protein>
<keyword evidence="13" id="KW-1185">Reference proteome</keyword>
<keyword evidence="3" id="KW-0732">Signal</keyword>
<evidence type="ECO:0000313" key="13">
    <source>
        <dbReference type="Proteomes" id="UP000467840"/>
    </source>
</evidence>
<keyword evidence="7" id="KW-0325">Glycoprotein</keyword>
<evidence type="ECO:0000256" key="7">
    <source>
        <dbReference type="ARBA" id="ARBA00023180"/>
    </source>
</evidence>
<evidence type="ECO:0000256" key="9">
    <source>
        <dbReference type="SAM" id="MobiDB-lite"/>
    </source>
</evidence>
<dbReference type="FunFam" id="2.90.10.10:FF:000007">
    <property type="entry name" value="Serine/threonine-protein kinase"/>
    <property type="match status" value="1"/>
</dbReference>
<organism evidence="12 13">
    <name type="scientific">Hevea brasiliensis</name>
    <name type="common">Para rubber tree</name>
    <name type="synonym">Siphonia brasiliensis</name>
    <dbReference type="NCBI Taxonomy" id="3981"/>
    <lineage>
        <taxon>Eukaryota</taxon>
        <taxon>Viridiplantae</taxon>
        <taxon>Streptophyta</taxon>
        <taxon>Embryophyta</taxon>
        <taxon>Tracheophyta</taxon>
        <taxon>Spermatophyta</taxon>
        <taxon>Magnoliopsida</taxon>
        <taxon>eudicotyledons</taxon>
        <taxon>Gunneridae</taxon>
        <taxon>Pentapetalae</taxon>
        <taxon>rosids</taxon>
        <taxon>fabids</taxon>
        <taxon>Malpighiales</taxon>
        <taxon>Euphorbiaceae</taxon>
        <taxon>Crotonoideae</taxon>
        <taxon>Micrandreae</taxon>
        <taxon>Hevea</taxon>
    </lineage>
</organism>
<dbReference type="CDD" id="cd00053">
    <property type="entry name" value="EGF"/>
    <property type="match status" value="1"/>
</dbReference>
<dbReference type="InterPro" id="IPR036426">
    <property type="entry name" value="Bulb-type_lectin_dom_sf"/>
</dbReference>
<dbReference type="Proteomes" id="UP000467840">
    <property type="component" value="Chromosome 8"/>
</dbReference>
<dbReference type="GO" id="GO:0016020">
    <property type="term" value="C:membrane"/>
    <property type="evidence" value="ECO:0007669"/>
    <property type="project" value="UniProtKB-SubCell"/>
</dbReference>
<evidence type="ECO:0000256" key="8">
    <source>
        <dbReference type="PROSITE-ProRule" id="PRU00076"/>
    </source>
</evidence>
<dbReference type="InterPro" id="IPR056281">
    <property type="entry name" value="MIT_ATG1a/b/c"/>
</dbReference>
<comment type="caution">
    <text evidence="8">Lacks conserved residue(s) required for the propagation of feature annotation.</text>
</comment>
<dbReference type="InterPro" id="IPR000742">
    <property type="entry name" value="EGF"/>
</dbReference>
<dbReference type="AlphaFoldDB" id="A0A6A6KJY8"/>
<dbReference type="SMART" id="SM00108">
    <property type="entry name" value="B_lectin"/>
    <property type="match status" value="1"/>
</dbReference>
<keyword evidence="8" id="KW-0245">EGF-like domain</keyword>
<evidence type="ECO:0000313" key="12">
    <source>
        <dbReference type="EMBL" id="KAF2288625.1"/>
    </source>
</evidence>
<evidence type="ECO:0000259" key="10">
    <source>
        <dbReference type="PROSITE" id="PS50026"/>
    </source>
</evidence>
<dbReference type="Pfam" id="PF24497">
    <property type="entry name" value="MIT_ATG1"/>
    <property type="match status" value="1"/>
</dbReference>
<reference evidence="12 13" key="1">
    <citation type="journal article" date="2020" name="Mol. Plant">
        <title>The Chromosome-Based Rubber Tree Genome Provides New Insights into Spurge Genome Evolution and Rubber Biosynthesis.</title>
        <authorList>
            <person name="Liu J."/>
            <person name="Shi C."/>
            <person name="Shi C.C."/>
            <person name="Li W."/>
            <person name="Zhang Q.J."/>
            <person name="Zhang Y."/>
            <person name="Li K."/>
            <person name="Lu H.F."/>
            <person name="Shi C."/>
            <person name="Zhu S.T."/>
            <person name="Xiao Z.Y."/>
            <person name="Nan H."/>
            <person name="Yue Y."/>
            <person name="Zhu X.G."/>
            <person name="Wu Y."/>
            <person name="Hong X.N."/>
            <person name="Fan G.Y."/>
            <person name="Tong Y."/>
            <person name="Zhang D."/>
            <person name="Mao C.L."/>
            <person name="Liu Y.L."/>
            <person name="Hao S.J."/>
            <person name="Liu W.Q."/>
            <person name="Lv M.Q."/>
            <person name="Zhang H.B."/>
            <person name="Liu Y."/>
            <person name="Hu-Tang G.R."/>
            <person name="Wang J.P."/>
            <person name="Wang J.H."/>
            <person name="Sun Y.H."/>
            <person name="Ni S.B."/>
            <person name="Chen W.B."/>
            <person name="Zhang X.C."/>
            <person name="Jiao Y.N."/>
            <person name="Eichler E.E."/>
            <person name="Li G.H."/>
            <person name="Liu X."/>
            <person name="Gao L.Z."/>
        </authorList>
    </citation>
    <scope>NUCLEOTIDE SEQUENCE [LARGE SCALE GENOMIC DNA]</scope>
    <source>
        <strain evidence="13">cv. GT1</strain>
        <tissue evidence="12">Leaf</tissue>
    </source>
</reference>
<sequence length="434" mass="48434">MEVGRQLEAFSIQLVILAIWKQALHICHTEAASAIEGSPSQESPRLRRSSDKKHGTPDTEDGADVGPENISTQIEREFLREVEHAEELAKAIEPGNIEMPDAMETIFQSALALGKLGGVIFSETRNFLPIGFTLSVEDSDFLTSPDKTFTCGFYGMGENAYWFSVWFTNSMDRTVVWMANRDTPVNGQGSRISLRKDGAMVLTDVDGSTIWESNTTSTDVSKAELLDSGNLALKDSRGKILWQSFDFPTDTLLPYQVFTKSTKLISRLGRGTYSSGYFSFFFDNNNVLTLLYDGPDISSIYWPNPDFNVFANGRTNYNSSRIAVFDELGNFLSSDLLQFSASDMGFGIRRRLTMDYDGNLRLYSLNNETGLWVTTWEAMLEPCKVHGICGKNGICVYTPEPKCSCPPGYEVTEPGNWNKGCKPKFIQTCSRSQQ</sequence>
<dbReference type="InterPro" id="IPR001480">
    <property type="entry name" value="Bulb-type_lectin_dom"/>
</dbReference>
<proteinExistence type="predicted"/>